<evidence type="ECO:0000256" key="1">
    <source>
        <dbReference type="SAM" id="MobiDB-lite"/>
    </source>
</evidence>
<keyword evidence="3" id="KW-1185">Reference proteome</keyword>
<reference evidence="2 3" key="1">
    <citation type="journal article" date="2021" name="Nat. Commun.">
        <title>Genetic determinants of endophytism in the Arabidopsis root mycobiome.</title>
        <authorList>
            <person name="Mesny F."/>
            <person name="Miyauchi S."/>
            <person name="Thiergart T."/>
            <person name="Pickel B."/>
            <person name="Atanasova L."/>
            <person name="Karlsson M."/>
            <person name="Huettel B."/>
            <person name="Barry K.W."/>
            <person name="Haridas S."/>
            <person name="Chen C."/>
            <person name="Bauer D."/>
            <person name="Andreopoulos W."/>
            <person name="Pangilinan J."/>
            <person name="LaButti K."/>
            <person name="Riley R."/>
            <person name="Lipzen A."/>
            <person name="Clum A."/>
            <person name="Drula E."/>
            <person name="Henrissat B."/>
            <person name="Kohler A."/>
            <person name="Grigoriev I.V."/>
            <person name="Martin F.M."/>
            <person name="Hacquard S."/>
        </authorList>
    </citation>
    <scope>NUCLEOTIDE SEQUENCE [LARGE SCALE GENOMIC DNA]</scope>
    <source>
        <strain evidence="2 3">MPI-CAGE-CH-0241</strain>
    </source>
</reference>
<dbReference type="EMBL" id="JAGPYM010000047">
    <property type="protein sequence ID" value="KAH6872058.1"/>
    <property type="molecule type" value="Genomic_DNA"/>
</dbReference>
<feature type="region of interest" description="Disordered" evidence="1">
    <location>
        <begin position="224"/>
        <end position="251"/>
    </location>
</feature>
<organism evidence="2 3">
    <name type="scientific">Thelonectria olida</name>
    <dbReference type="NCBI Taxonomy" id="1576542"/>
    <lineage>
        <taxon>Eukaryota</taxon>
        <taxon>Fungi</taxon>
        <taxon>Dikarya</taxon>
        <taxon>Ascomycota</taxon>
        <taxon>Pezizomycotina</taxon>
        <taxon>Sordariomycetes</taxon>
        <taxon>Hypocreomycetidae</taxon>
        <taxon>Hypocreales</taxon>
        <taxon>Nectriaceae</taxon>
        <taxon>Thelonectria</taxon>
    </lineage>
</organism>
<dbReference type="Proteomes" id="UP000777438">
    <property type="component" value="Unassembled WGS sequence"/>
</dbReference>
<protein>
    <submittedName>
        <fullName evidence="2">Uncharacterized protein</fullName>
    </submittedName>
</protein>
<evidence type="ECO:0000313" key="2">
    <source>
        <dbReference type="EMBL" id="KAH6872058.1"/>
    </source>
</evidence>
<gene>
    <name evidence="2" type="ORF">B0T10DRAFT_541379</name>
</gene>
<evidence type="ECO:0000313" key="3">
    <source>
        <dbReference type="Proteomes" id="UP000777438"/>
    </source>
</evidence>
<name>A0A9P8VTF5_9HYPO</name>
<feature type="region of interest" description="Disordered" evidence="1">
    <location>
        <begin position="1"/>
        <end position="43"/>
    </location>
</feature>
<sequence>MPKSKYSHSPALVDEPPSKRRSNHVSWANARKNSKQADNIDASKRPRIFQHGYAWDGRPSPSEDLFGNGDEHQLGDCFSVGGYSNSVTDLWENNLTTPHNLAPQLFNESIGGEIQASPTENYSNILVNSIPPAAVMLDLRKMLPDTTYPVIGDGLAYDVYTPLLQTISDDLQSAMAEVRTPANSMSEANSESPVTGDSGIWWQESMPHSPPVEQENLEVLQKLAIRGPSNNHSQGIKPTAKKQRQHIGKVD</sequence>
<accession>A0A9P8VTF5</accession>
<proteinExistence type="predicted"/>
<dbReference type="OrthoDB" id="5070006at2759"/>
<feature type="compositionally biased region" description="Basic residues" evidence="1">
    <location>
        <begin position="239"/>
        <end position="251"/>
    </location>
</feature>
<dbReference type="AlphaFoldDB" id="A0A9P8VTF5"/>
<comment type="caution">
    <text evidence="2">The sequence shown here is derived from an EMBL/GenBank/DDBJ whole genome shotgun (WGS) entry which is preliminary data.</text>
</comment>